<gene>
    <name evidence="1" type="ORF">PECAL_3P09070</name>
</gene>
<proteinExistence type="predicted"/>
<organism evidence="1 2">
    <name type="scientific">Pelagomonas calceolata</name>
    <dbReference type="NCBI Taxonomy" id="35677"/>
    <lineage>
        <taxon>Eukaryota</taxon>
        <taxon>Sar</taxon>
        <taxon>Stramenopiles</taxon>
        <taxon>Ochrophyta</taxon>
        <taxon>Pelagophyceae</taxon>
        <taxon>Pelagomonadales</taxon>
        <taxon>Pelagomonadaceae</taxon>
        <taxon>Pelagomonas</taxon>
    </lineage>
</organism>
<comment type="caution">
    <text evidence="1">The sequence shown here is derived from an EMBL/GenBank/DDBJ whole genome shotgun (WGS) entry which is preliminary data.</text>
</comment>
<evidence type="ECO:0000313" key="1">
    <source>
        <dbReference type="EMBL" id="CAH0370990.1"/>
    </source>
</evidence>
<protein>
    <submittedName>
        <fullName evidence="1">Uncharacterized protein</fullName>
    </submittedName>
</protein>
<evidence type="ECO:0000313" key="2">
    <source>
        <dbReference type="Proteomes" id="UP000789595"/>
    </source>
</evidence>
<sequence>MMQSSVAPDGVAPDGGNAAAVDAGAKAALLDSFANAGGSISIGTSWMDWGQPSDRLPMGKRYGREMPRAKDLAVFDANGAHIATLQFNYSNLDYSLGHVDLVSAKEPNRVTHRFTRTSNARLGFLSGQEGARGAPFHVVMDDPMTALCDGHFCMGRGAGFYVREDGQTTMRLQSPANPLLPILVIATACLIAACIPCCPCFKRSGPTWNILKDGKKVGGCYMATNTSGIRIEATDPDVMRVALVMAISMLFRPLDGGG</sequence>
<dbReference type="AlphaFoldDB" id="A0A8J2WYF3"/>
<keyword evidence="2" id="KW-1185">Reference proteome</keyword>
<name>A0A8J2WYF3_9STRA</name>
<accession>A0A8J2WYF3</accession>
<reference evidence="1" key="1">
    <citation type="submission" date="2021-11" db="EMBL/GenBank/DDBJ databases">
        <authorList>
            <consortium name="Genoscope - CEA"/>
            <person name="William W."/>
        </authorList>
    </citation>
    <scope>NUCLEOTIDE SEQUENCE</scope>
</reference>
<dbReference type="Proteomes" id="UP000789595">
    <property type="component" value="Unassembled WGS sequence"/>
</dbReference>
<dbReference type="EMBL" id="CAKKNE010000003">
    <property type="protein sequence ID" value="CAH0370990.1"/>
    <property type="molecule type" value="Genomic_DNA"/>
</dbReference>